<accession>A0ABP1DVC3</accession>
<reference evidence="2" key="1">
    <citation type="submission" date="2024-04" db="EMBL/GenBank/DDBJ databases">
        <authorList>
            <person name="Shaw F."/>
            <person name="Minotto A."/>
        </authorList>
    </citation>
    <scope>NUCLEOTIDE SEQUENCE [LARGE SCALE GENOMIC DNA]</scope>
</reference>
<name>A0ABP1DVC3_9APHY</name>
<dbReference type="Proteomes" id="UP001497453">
    <property type="component" value="Chromosome 6"/>
</dbReference>
<keyword evidence="2" id="KW-1185">Reference proteome</keyword>
<proteinExistence type="predicted"/>
<evidence type="ECO:0000313" key="1">
    <source>
        <dbReference type="EMBL" id="CAL1711184.1"/>
    </source>
</evidence>
<gene>
    <name evidence="1" type="ORF">GFSPODELE1_LOCUS8223</name>
</gene>
<dbReference type="EMBL" id="OZ037949">
    <property type="protein sequence ID" value="CAL1711184.1"/>
    <property type="molecule type" value="Genomic_DNA"/>
</dbReference>
<sequence length="120" mass="13693">MARKELETRMVTKFRTTESHFHVAAAVLQWVPLNVTHRNCCADGFACCFHCFQDITYVAGRYIPQQRPPVTAEDGQDPAARSSETARICCDLLGLTFRRPRDSHFVHYRLPSQTSHSLVL</sequence>
<evidence type="ECO:0000313" key="2">
    <source>
        <dbReference type="Proteomes" id="UP001497453"/>
    </source>
</evidence>
<organism evidence="1 2">
    <name type="scientific">Somion occarium</name>
    <dbReference type="NCBI Taxonomy" id="3059160"/>
    <lineage>
        <taxon>Eukaryota</taxon>
        <taxon>Fungi</taxon>
        <taxon>Dikarya</taxon>
        <taxon>Basidiomycota</taxon>
        <taxon>Agaricomycotina</taxon>
        <taxon>Agaricomycetes</taxon>
        <taxon>Polyporales</taxon>
        <taxon>Cerrenaceae</taxon>
        <taxon>Somion</taxon>
    </lineage>
</organism>
<protein>
    <submittedName>
        <fullName evidence="1">Uncharacterized protein</fullName>
    </submittedName>
</protein>